<dbReference type="EMBL" id="SLWB01000018">
    <property type="protein sequence ID" value="TCN62733.1"/>
    <property type="molecule type" value="Genomic_DNA"/>
</dbReference>
<keyword evidence="3" id="KW-1185">Reference proteome</keyword>
<organism evidence="2 3">
    <name type="scientific">Acetobacteroides hydrogenigenes</name>
    <dbReference type="NCBI Taxonomy" id="979970"/>
    <lineage>
        <taxon>Bacteria</taxon>
        <taxon>Pseudomonadati</taxon>
        <taxon>Bacteroidota</taxon>
        <taxon>Bacteroidia</taxon>
        <taxon>Bacteroidales</taxon>
        <taxon>Rikenellaceae</taxon>
        <taxon>Acetobacteroides</taxon>
    </lineage>
</organism>
<feature type="transmembrane region" description="Helical" evidence="1">
    <location>
        <begin position="12"/>
        <end position="32"/>
    </location>
</feature>
<dbReference type="Proteomes" id="UP000294830">
    <property type="component" value="Unassembled WGS sequence"/>
</dbReference>
<keyword evidence="1" id="KW-0472">Membrane</keyword>
<dbReference type="RefSeq" id="WP_131840394.1">
    <property type="nucleotide sequence ID" value="NZ_SLWB01000018.1"/>
</dbReference>
<evidence type="ECO:0000256" key="1">
    <source>
        <dbReference type="SAM" id="Phobius"/>
    </source>
</evidence>
<comment type="caution">
    <text evidence="2">The sequence shown here is derived from an EMBL/GenBank/DDBJ whole genome shotgun (WGS) entry which is preliminary data.</text>
</comment>
<dbReference type="OrthoDB" id="1493636at2"/>
<proteinExistence type="predicted"/>
<reference evidence="2 3" key="1">
    <citation type="submission" date="2019-03" db="EMBL/GenBank/DDBJ databases">
        <title>Genomic Encyclopedia of Archaeal and Bacterial Type Strains, Phase II (KMG-II): from individual species to whole genera.</title>
        <authorList>
            <person name="Goeker M."/>
        </authorList>
    </citation>
    <scope>NUCLEOTIDE SEQUENCE [LARGE SCALE GENOMIC DNA]</scope>
    <source>
        <strain evidence="2 3">RL-C</strain>
    </source>
</reference>
<dbReference type="AlphaFoldDB" id="A0A4R2E4H7"/>
<accession>A0A4R2E4H7</accession>
<keyword evidence="1" id="KW-0812">Transmembrane</keyword>
<gene>
    <name evidence="2" type="ORF">CLV25_11859</name>
</gene>
<protein>
    <submittedName>
        <fullName evidence="2">Uncharacterized protein</fullName>
    </submittedName>
</protein>
<evidence type="ECO:0000313" key="2">
    <source>
        <dbReference type="EMBL" id="TCN62733.1"/>
    </source>
</evidence>
<name>A0A4R2E4H7_9BACT</name>
<sequence length="193" mass="22387">MNFKKFRINQTLLIEFVSVFLAVFLGFMANQWRDSYNNSKLAKQTVENIQFEIRNNSKTLTGMLANHKVQQKKIDRLMEIIDDPKATENITLDLQFKLISSNSWETAKLTQAVAYMDVKQVSDIAAVYEIQEYYKNLVDDFTRSTNVISSDDVKEAKISLLKIKRALGKIVPMESDLLVYYRELQKKIAKSEE</sequence>
<keyword evidence="1" id="KW-1133">Transmembrane helix</keyword>
<evidence type="ECO:0000313" key="3">
    <source>
        <dbReference type="Proteomes" id="UP000294830"/>
    </source>
</evidence>